<dbReference type="Proteomes" id="UP000663193">
    <property type="component" value="Chromosome 15"/>
</dbReference>
<reference evidence="2" key="1">
    <citation type="journal article" date="2021" name="BMC Genomics">
        <title>Chromosome-level genome assembly and manually-curated proteome of model necrotroph Parastagonospora nodorum Sn15 reveals a genome-wide trove of candidate effector homologs, and redundancy of virulence-related functions within an accessory chromosome.</title>
        <authorList>
            <person name="Bertazzoni S."/>
            <person name="Jones D.A.B."/>
            <person name="Phan H.T."/>
            <person name="Tan K.-C."/>
            <person name="Hane J.K."/>
        </authorList>
    </citation>
    <scope>NUCLEOTIDE SEQUENCE [LARGE SCALE GENOMIC DNA]</scope>
    <source>
        <strain evidence="2">SN15 / ATCC MYA-4574 / FGSC 10173)</strain>
    </source>
</reference>
<protein>
    <submittedName>
        <fullName evidence="1">Uncharacterized protein</fullName>
    </submittedName>
</protein>
<sequence length="109" mass="11472">MADDVERRASSVERRASCVVWRVGGVFARGKTADATELGRACGGEIAAIRWSSTRSDAGPGFPPTRGARRECAPCLRRSEIGPACFALDGSDSGAGAPCWRDVETVRGS</sequence>
<name>A0A7U2I6J7_PHANO</name>
<proteinExistence type="predicted"/>
<dbReference type="AlphaFoldDB" id="A0A7U2I6J7"/>
<dbReference type="VEuPathDB" id="FungiDB:JI435_419850"/>
<keyword evidence="2" id="KW-1185">Reference proteome</keyword>
<accession>A0A7U2I6J7</accession>
<dbReference type="EMBL" id="CP069037">
    <property type="protein sequence ID" value="QRD03574.1"/>
    <property type="molecule type" value="Genomic_DNA"/>
</dbReference>
<organism evidence="1 2">
    <name type="scientific">Phaeosphaeria nodorum (strain SN15 / ATCC MYA-4574 / FGSC 10173)</name>
    <name type="common">Glume blotch fungus</name>
    <name type="synonym">Parastagonospora nodorum</name>
    <dbReference type="NCBI Taxonomy" id="321614"/>
    <lineage>
        <taxon>Eukaryota</taxon>
        <taxon>Fungi</taxon>
        <taxon>Dikarya</taxon>
        <taxon>Ascomycota</taxon>
        <taxon>Pezizomycotina</taxon>
        <taxon>Dothideomycetes</taxon>
        <taxon>Pleosporomycetidae</taxon>
        <taxon>Pleosporales</taxon>
        <taxon>Pleosporineae</taxon>
        <taxon>Phaeosphaeriaceae</taxon>
        <taxon>Parastagonospora</taxon>
    </lineage>
</organism>
<evidence type="ECO:0000313" key="1">
    <source>
        <dbReference type="EMBL" id="QRD03574.1"/>
    </source>
</evidence>
<gene>
    <name evidence="1" type="ORF">JI435_419850</name>
</gene>
<evidence type="ECO:0000313" key="2">
    <source>
        <dbReference type="Proteomes" id="UP000663193"/>
    </source>
</evidence>